<proteinExistence type="predicted"/>
<keyword evidence="2" id="KW-1185">Reference proteome</keyword>
<reference evidence="1" key="1">
    <citation type="submission" date="2020-03" db="EMBL/GenBank/DDBJ databases">
        <authorList>
            <person name="Weist P."/>
        </authorList>
    </citation>
    <scope>NUCLEOTIDE SEQUENCE</scope>
</reference>
<accession>A0A9N7Y7G3</accession>
<dbReference type="EMBL" id="CADEAL010000160">
    <property type="protein sequence ID" value="CAB1415546.1"/>
    <property type="molecule type" value="Genomic_DNA"/>
</dbReference>
<name>A0A9N7Y7G3_PLEPL</name>
<evidence type="ECO:0000313" key="1">
    <source>
        <dbReference type="EMBL" id="CAB1415546.1"/>
    </source>
</evidence>
<dbReference type="AlphaFoldDB" id="A0A9N7Y7G3"/>
<protein>
    <submittedName>
        <fullName evidence="1">Uncharacterized protein</fullName>
    </submittedName>
</protein>
<organism evidence="1 2">
    <name type="scientific">Pleuronectes platessa</name>
    <name type="common">European plaice</name>
    <dbReference type="NCBI Taxonomy" id="8262"/>
    <lineage>
        <taxon>Eukaryota</taxon>
        <taxon>Metazoa</taxon>
        <taxon>Chordata</taxon>
        <taxon>Craniata</taxon>
        <taxon>Vertebrata</taxon>
        <taxon>Euteleostomi</taxon>
        <taxon>Actinopterygii</taxon>
        <taxon>Neopterygii</taxon>
        <taxon>Teleostei</taxon>
        <taxon>Neoteleostei</taxon>
        <taxon>Acanthomorphata</taxon>
        <taxon>Carangaria</taxon>
        <taxon>Pleuronectiformes</taxon>
        <taxon>Pleuronectoidei</taxon>
        <taxon>Pleuronectidae</taxon>
        <taxon>Pleuronectes</taxon>
    </lineage>
</organism>
<gene>
    <name evidence="1" type="ORF">PLEPLA_LOCUS3263</name>
</gene>
<sequence>MAHFFDDGLQDVDIKIQLVLPDGTHEMGYDEGGVELAHKKLVQEPAYIIEQWAKILSPEVLSLQDLTTAYEALQPTVSVVLTVSDTCSTEHKDQAERRRRKQKLQLEISGFMIRAEAAGGLYRAGLSVSSFSSRLAPCAQ</sequence>
<comment type="caution">
    <text evidence="1">The sequence shown here is derived from an EMBL/GenBank/DDBJ whole genome shotgun (WGS) entry which is preliminary data.</text>
</comment>
<dbReference type="Proteomes" id="UP001153269">
    <property type="component" value="Unassembled WGS sequence"/>
</dbReference>
<evidence type="ECO:0000313" key="2">
    <source>
        <dbReference type="Proteomes" id="UP001153269"/>
    </source>
</evidence>